<name>A0A1I3V0D5_9GAMM</name>
<dbReference type="EMBL" id="FOSD01000003">
    <property type="protein sequence ID" value="SFJ88695.1"/>
    <property type="molecule type" value="Genomic_DNA"/>
</dbReference>
<keyword evidence="2" id="KW-0805">Transcription regulation</keyword>
<organism evidence="6 7">
    <name type="scientific">Candidatus Pantoea symbiotica</name>
    <dbReference type="NCBI Taxonomy" id="1884370"/>
    <lineage>
        <taxon>Bacteria</taxon>
        <taxon>Pseudomonadati</taxon>
        <taxon>Pseudomonadota</taxon>
        <taxon>Gammaproteobacteria</taxon>
        <taxon>Enterobacterales</taxon>
        <taxon>Erwiniaceae</taxon>
        <taxon>Pantoea</taxon>
    </lineage>
</organism>
<evidence type="ECO:0000256" key="4">
    <source>
        <dbReference type="ARBA" id="ARBA00023163"/>
    </source>
</evidence>
<evidence type="ECO:0000256" key="3">
    <source>
        <dbReference type="ARBA" id="ARBA00023125"/>
    </source>
</evidence>
<keyword evidence="4" id="KW-0804">Transcription</keyword>
<dbReference type="InterPro" id="IPR036388">
    <property type="entry name" value="WH-like_DNA-bd_sf"/>
</dbReference>
<accession>A0A1I3V0D5</accession>
<dbReference type="Gene3D" id="3.40.190.10">
    <property type="entry name" value="Periplasmic binding protein-like II"/>
    <property type="match status" value="2"/>
</dbReference>
<keyword evidence="7" id="KW-1185">Reference proteome</keyword>
<evidence type="ECO:0000259" key="5">
    <source>
        <dbReference type="PROSITE" id="PS50931"/>
    </source>
</evidence>
<dbReference type="PANTHER" id="PTHR30537:SF20">
    <property type="entry name" value="TRANSCRIPTIONAL REGULATORY PROTEIN"/>
    <property type="match status" value="1"/>
</dbReference>
<dbReference type="PROSITE" id="PS50931">
    <property type="entry name" value="HTH_LYSR"/>
    <property type="match status" value="1"/>
</dbReference>
<dbReference type="InterPro" id="IPR005119">
    <property type="entry name" value="LysR_subst-bd"/>
</dbReference>
<dbReference type="Proteomes" id="UP000198841">
    <property type="component" value="Unassembled WGS sequence"/>
</dbReference>
<comment type="caution">
    <text evidence="6">The sequence shown here is derived from an EMBL/GenBank/DDBJ whole genome shotgun (WGS) entry which is preliminary data.</text>
</comment>
<dbReference type="InterPro" id="IPR036390">
    <property type="entry name" value="WH_DNA-bd_sf"/>
</dbReference>
<feature type="domain" description="HTH lysR-type" evidence="5">
    <location>
        <begin position="12"/>
        <end position="69"/>
    </location>
</feature>
<dbReference type="SUPFAM" id="SSF46785">
    <property type="entry name" value="Winged helix' DNA-binding domain"/>
    <property type="match status" value="1"/>
</dbReference>
<protein>
    <submittedName>
        <fullName evidence="6">DNA-binding transcriptional regulator, LysR family</fullName>
    </submittedName>
</protein>
<gene>
    <name evidence="6" type="ORF">SAMN05518863_103219</name>
</gene>
<evidence type="ECO:0000256" key="2">
    <source>
        <dbReference type="ARBA" id="ARBA00023015"/>
    </source>
</evidence>
<evidence type="ECO:0000313" key="7">
    <source>
        <dbReference type="Proteomes" id="UP000198841"/>
    </source>
</evidence>
<dbReference type="GO" id="GO:0003677">
    <property type="term" value="F:DNA binding"/>
    <property type="evidence" value="ECO:0007669"/>
    <property type="project" value="UniProtKB-KW"/>
</dbReference>
<sequence>MNRSLRMRILKITLEELRAWVTVVDTGSITAAAEQLEQTSSGISRALSRLESKLQTTLMHRTTRRLALTEEGLIFLDHARQILASVEQAEEHIAQRRDTPSGRLRVNANTPFTLHVIVPLVAEFSQRYPHIQLELNTDDIVIDLLEQQTDIAIRIGELRDSTLRARVLGSSVIRLLASPAYLEKYGVPESVDALVNHQLLGFSQLDAHNIWPVWQREGEFLRIKPTLSASSGETLRQLALAGQGIVRLSDFVSREDRINGRLVQVLETETREQRLPIHAVYYRNQSLTSRITCFLDFLREKIQENHLL</sequence>
<comment type="similarity">
    <text evidence="1">Belongs to the LysR transcriptional regulatory family.</text>
</comment>
<dbReference type="PANTHER" id="PTHR30537">
    <property type="entry name" value="HTH-TYPE TRANSCRIPTIONAL REGULATOR"/>
    <property type="match status" value="1"/>
</dbReference>
<dbReference type="InterPro" id="IPR058163">
    <property type="entry name" value="LysR-type_TF_proteobact-type"/>
</dbReference>
<evidence type="ECO:0000256" key="1">
    <source>
        <dbReference type="ARBA" id="ARBA00009437"/>
    </source>
</evidence>
<proteinExistence type="inferred from homology"/>
<dbReference type="SUPFAM" id="SSF53850">
    <property type="entry name" value="Periplasmic binding protein-like II"/>
    <property type="match status" value="1"/>
</dbReference>
<dbReference type="InterPro" id="IPR000847">
    <property type="entry name" value="LysR_HTH_N"/>
</dbReference>
<dbReference type="Pfam" id="PF03466">
    <property type="entry name" value="LysR_substrate"/>
    <property type="match status" value="1"/>
</dbReference>
<keyword evidence="3 6" id="KW-0238">DNA-binding</keyword>
<reference evidence="6 7" key="1">
    <citation type="submission" date="2016-10" db="EMBL/GenBank/DDBJ databases">
        <authorList>
            <person name="Varghese N."/>
            <person name="Submissions S."/>
        </authorList>
    </citation>
    <scope>NUCLEOTIDE SEQUENCE [LARGE SCALE GENOMIC DNA]</scope>
    <source>
        <strain evidence="6 7">YR512</strain>
    </source>
</reference>
<dbReference type="Gene3D" id="1.10.10.10">
    <property type="entry name" value="Winged helix-like DNA-binding domain superfamily/Winged helix DNA-binding domain"/>
    <property type="match status" value="1"/>
</dbReference>
<dbReference type="Pfam" id="PF00126">
    <property type="entry name" value="HTH_1"/>
    <property type="match status" value="1"/>
</dbReference>
<evidence type="ECO:0000313" key="6">
    <source>
        <dbReference type="EMBL" id="SFJ88695.1"/>
    </source>
</evidence>